<keyword evidence="3" id="KW-1185">Reference proteome</keyword>
<organism evidence="2 3">
    <name type="scientific">Coniella lustricola</name>
    <dbReference type="NCBI Taxonomy" id="2025994"/>
    <lineage>
        <taxon>Eukaryota</taxon>
        <taxon>Fungi</taxon>
        <taxon>Dikarya</taxon>
        <taxon>Ascomycota</taxon>
        <taxon>Pezizomycotina</taxon>
        <taxon>Sordariomycetes</taxon>
        <taxon>Sordariomycetidae</taxon>
        <taxon>Diaporthales</taxon>
        <taxon>Schizoparmaceae</taxon>
        <taxon>Coniella</taxon>
    </lineage>
</organism>
<keyword evidence="2" id="KW-0808">Transferase</keyword>
<dbReference type="Proteomes" id="UP000241462">
    <property type="component" value="Unassembled WGS sequence"/>
</dbReference>
<dbReference type="Gene3D" id="3.90.1150.10">
    <property type="entry name" value="Aspartate Aminotransferase, domain 1"/>
    <property type="match status" value="1"/>
</dbReference>
<proteinExistence type="predicted"/>
<evidence type="ECO:0000313" key="3">
    <source>
        <dbReference type="Proteomes" id="UP000241462"/>
    </source>
</evidence>
<dbReference type="PANTHER" id="PTHR14237:SF80">
    <property type="entry name" value="MOLYBDENUM COFACTOR SULFURASE"/>
    <property type="match status" value="1"/>
</dbReference>
<dbReference type="GO" id="GO:0008265">
    <property type="term" value="F:molybdenum cofactor sulfurtransferase activity"/>
    <property type="evidence" value="ECO:0007669"/>
    <property type="project" value="TreeGrafter"/>
</dbReference>
<dbReference type="PANTHER" id="PTHR14237">
    <property type="entry name" value="MOLYBDOPTERIN COFACTOR SULFURASE MOSC"/>
    <property type="match status" value="1"/>
</dbReference>
<dbReference type="InterPro" id="IPR015421">
    <property type="entry name" value="PyrdxlP-dep_Trfase_major"/>
</dbReference>
<dbReference type="Pfam" id="PF00266">
    <property type="entry name" value="Aminotran_5"/>
    <property type="match status" value="1"/>
</dbReference>
<sequence>MAATIKSASSPALEPLPPPLTLVPETVIAMNGTVPSRPSTPRRSLVPRGLITRLRHRSSTLKAAATSHHKENREEIPDLPDDEFYQIPVYTIRELEYPHMGQGVYLDHSGTTIYAKSLIDSFAERMRTNLYGNPHSANGPAEKSGHVVDSVREKALRFLGADPKHFDLVFVANSTAGIKLVADSFRDLAEKTRSRSFWYGYHKDCHTSLVGVRELTNGQSHCFESDVEVEQWLDNPELHGEDRRYDLNPRPQGLGLFAYPGQSNMSGRRLPLSWTGRVRSSAALQNTYTLLDCAALAMTSPLHKVFKDPDSAPDFTCVSFYKIFGFPDLGALIVRKDSGHILTLRKYFGGGTVTMVSVLGGTWHKLKGRDATDSFAGGIRQDHGEHSYEIHDALEDGTLPFHSILALGEAIDVHYKLYGSMDNISRHTTSLSIRLYQKMRSLTHANGRHLCHIYSEDDGNGFGDPRRQGATIAFNLLDSKGYYIPYSDVEKIANENGCYVRSGGICCPGGIFTALEYEPWQLQRAFSAHHTCGPDGISLIQQLPTGVVRASLGAMSTKTDVDAFISFLQWTFLVQGSSKPIQLPFAERDYQVTNPDRRQSDATLVCAAHAVTCG</sequence>
<dbReference type="Gene3D" id="3.40.640.10">
    <property type="entry name" value="Type I PLP-dependent aspartate aminotransferase-like (Major domain)"/>
    <property type="match status" value="1"/>
</dbReference>
<feature type="domain" description="Aminotransferase class V" evidence="1">
    <location>
        <begin position="104"/>
        <end position="564"/>
    </location>
</feature>
<gene>
    <name evidence="2" type="ORF">BD289DRAFT_486585</name>
</gene>
<dbReference type="STRING" id="2025994.A0A2T2ZUQ6"/>
<accession>A0A2T2ZUQ6</accession>
<dbReference type="GO" id="GO:0043545">
    <property type="term" value="P:molybdopterin cofactor metabolic process"/>
    <property type="evidence" value="ECO:0007669"/>
    <property type="project" value="TreeGrafter"/>
</dbReference>
<dbReference type="InterPro" id="IPR015424">
    <property type="entry name" value="PyrdxlP-dep_Trfase"/>
</dbReference>
<dbReference type="SUPFAM" id="SSF53383">
    <property type="entry name" value="PLP-dependent transferases"/>
    <property type="match status" value="1"/>
</dbReference>
<reference evidence="2 3" key="1">
    <citation type="journal article" date="2018" name="Mycol. Prog.">
        <title>Coniella lustricola, a new species from submerged detritus.</title>
        <authorList>
            <person name="Raudabaugh D.B."/>
            <person name="Iturriaga T."/>
            <person name="Carver A."/>
            <person name="Mondo S."/>
            <person name="Pangilinan J."/>
            <person name="Lipzen A."/>
            <person name="He G."/>
            <person name="Amirebrahimi M."/>
            <person name="Grigoriev I.V."/>
            <person name="Miller A.N."/>
        </authorList>
    </citation>
    <scope>NUCLEOTIDE SEQUENCE [LARGE SCALE GENOMIC DNA]</scope>
    <source>
        <strain evidence="2 3">B22-T-1</strain>
    </source>
</reference>
<dbReference type="InterPro" id="IPR015422">
    <property type="entry name" value="PyrdxlP-dep_Trfase_small"/>
</dbReference>
<protein>
    <submittedName>
        <fullName evidence="2">Pyridoxal phosphate-dependent transferase</fullName>
    </submittedName>
</protein>
<dbReference type="AlphaFoldDB" id="A0A2T2ZUQ6"/>
<dbReference type="InterPro" id="IPR000192">
    <property type="entry name" value="Aminotrans_V_dom"/>
</dbReference>
<dbReference type="EMBL" id="KZ678668">
    <property type="protein sequence ID" value="PSR77219.1"/>
    <property type="molecule type" value="Genomic_DNA"/>
</dbReference>
<name>A0A2T2ZUQ6_9PEZI</name>
<evidence type="ECO:0000259" key="1">
    <source>
        <dbReference type="Pfam" id="PF00266"/>
    </source>
</evidence>
<evidence type="ECO:0000313" key="2">
    <source>
        <dbReference type="EMBL" id="PSR77219.1"/>
    </source>
</evidence>
<dbReference type="OrthoDB" id="10264306at2759"/>
<dbReference type="InParanoid" id="A0A2T2ZUQ6"/>